<evidence type="ECO:0000313" key="3">
    <source>
        <dbReference type="Proteomes" id="UP001163846"/>
    </source>
</evidence>
<sequence>MHKLDVEYARSQFPALKTGFIYGDNAGYSRGSQTVLNVADRIYEYLLNTNAQLGADYSVSAESTRRVMEEAPEVARKLFNAESPDEIVFGASSTINLENLARGMDNDIQAGDEFILTGEHEANAGPWKRLAIRRGAIVKYWTPTPSNPNNPYSVTYKVEELLPLITSKTRILAFAACSNILGTILPIKEIVQAARTAAKEKGAKKLEISVDCVAYAPHRQIDVRDWDVNFCVFSLYKVYGPHISVLYVRMSSLLESVTAITHHFLKVHEKSYKLQPGGPGYELVYGITGVLPYLLSLTPEHNLQASFDAIAAHEQTLVEPVLAFLTSPKQIERGVRIVGEEKAGLTRVPTISFVVVGEKATKSSDIVKVFDKKGGIGIRFGHFYAYSLIDRLEPKIDVDDGVVRISLVHYNTAEEVERVIGVLKEALE</sequence>
<dbReference type="Gene3D" id="3.40.640.10">
    <property type="entry name" value="Type I PLP-dependent aspartate aminotransferase-like (Major domain)"/>
    <property type="match status" value="1"/>
</dbReference>
<dbReference type="Gene3D" id="3.90.1150.10">
    <property type="entry name" value="Aspartate Aminotransferase, domain 1"/>
    <property type="match status" value="1"/>
</dbReference>
<gene>
    <name evidence="2" type="ORF">F5878DRAFT_538103</name>
</gene>
<name>A0AA38P877_9AGAR</name>
<dbReference type="InterPro" id="IPR015421">
    <property type="entry name" value="PyrdxlP-dep_Trfase_major"/>
</dbReference>
<dbReference type="InterPro" id="IPR015422">
    <property type="entry name" value="PyrdxlP-dep_Trfase_small"/>
</dbReference>
<reference evidence="2" key="1">
    <citation type="submission" date="2022-08" db="EMBL/GenBank/DDBJ databases">
        <authorList>
            <consortium name="DOE Joint Genome Institute"/>
            <person name="Min B."/>
            <person name="Riley R."/>
            <person name="Sierra-Patev S."/>
            <person name="Naranjo-Ortiz M."/>
            <person name="Looney B."/>
            <person name="Konkel Z."/>
            <person name="Slot J.C."/>
            <person name="Sakamoto Y."/>
            <person name="Steenwyk J.L."/>
            <person name="Rokas A."/>
            <person name="Carro J."/>
            <person name="Camarero S."/>
            <person name="Ferreira P."/>
            <person name="Molpeceres G."/>
            <person name="Ruiz-Duenas F.J."/>
            <person name="Serrano A."/>
            <person name="Henrissat B."/>
            <person name="Drula E."/>
            <person name="Hughes K.W."/>
            <person name="Mata J.L."/>
            <person name="Ishikawa N.K."/>
            <person name="Vargas-Isla R."/>
            <person name="Ushijima S."/>
            <person name="Smith C.A."/>
            <person name="Ahrendt S."/>
            <person name="Andreopoulos W."/>
            <person name="He G."/>
            <person name="Labutti K."/>
            <person name="Lipzen A."/>
            <person name="Ng V."/>
            <person name="Sandor L."/>
            <person name="Barry K."/>
            <person name="Martinez A.T."/>
            <person name="Xiao Y."/>
            <person name="Gibbons J.G."/>
            <person name="Terashima K."/>
            <person name="Hibbett D.S."/>
            <person name="Grigoriev I.V."/>
        </authorList>
    </citation>
    <scope>NUCLEOTIDE SEQUENCE</scope>
    <source>
        <strain evidence="2">TFB9207</strain>
    </source>
</reference>
<comment type="caution">
    <text evidence="2">The sequence shown here is derived from an EMBL/GenBank/DDBJ whole genome shotgun (WGS) entry which is preliminary data.</text>
</comment>
<dbReference type="PANTHER" id="PTHR43586:SF21">
    <property type="entry name" value="PYRIDOXAL PHOSPHATE (PLP)-DEPENDENT ASPARTATE AMINOTRANSFERASE SUPERFAMILY"/>
    <property type="match status" value="1"/>
</dbReference>
<organism evidence="2 3">
    <name type="scientific">Lentinula raphanica</name>
    <dbReference type="NCBI Taxonomy" id="153919"/>
    <lineage>
        <taxon>Eukaryota</taxon>
        <taxon>Fungi</taxon>
        <taxon>Dikarya</taxon>
        <taxon>Basidiomycota</taxon>
        <taxon>Agaricomycotina</taxon>
        <taxon>Agaricomycetes</taxon>
        <taxon>Agaricomycetidae</taxon>
        <taxon>Agaricales</taxon>
        <taxon>Marasmiineae</taxon>
        <taxon>Omphalotaceae</taxon>
        <taxon>Lentinula</taxon>
    </lineage>
</organism>
<keyword evidence="3" id="KW-1185">Reference proteome</keyword>
<proteinExistence type="predicted"/>
<protein>
    <submittedName>
        <fullName evidence="2">Pyridoxal phosphate-dependent transferase</fullName>
    </submittedName>
</protein>
<evidence type="ECO:0000313" key="2">
    <source>
        <dbReference type="EMBL" id="KAJ3838128.1"/>
    </source>
</evidence>
<dbReference type="AlphaFoldDB" id="A0AA38P877"/>
<dbReference type="InterPro" id="IPR000192">
    <property type="entry name" value="Aminotrans_V_dom"/>
</dbReference>
<dbReference type="PANTHER" id="PTHR43586">
    <property type="entry name" value="CYSTEINE DESULFURASE"/>
    <property type="match status" value="1"/>
</dbReference>
<dbReference type="EMBL" id="MU806201">
    <property type="protein sequence ID" value="KAJ3838128.1"/>
    <property type="molecule type" value="Genomic_DNA"/>
</dbReference>
<accession>A0AA38P877</accession>
<feature type="domain" description="Aminotransferase class V" evidence="1">
    <location>
        <begin position="22"/>
        <end position="419"/>
    </location>
</feature>
<dbReference type="SUPFAM" id="SSF53383">
    <property type="entry name" value="PLP-dependent transferases"/>
    <property type="match status" value="1"/>
</dbReference>
<dbReference type="Pfam" id="PF00266">
    <property type="entry name" value="Aminotran_5"/>
    <property type="match status" value="1"/>
</dbReference>
<keyword evidence="2" id="KW-0808">Transferase</keyword>
<dbReference type="GO" id="GO:0016740">
    <property type="term" value="F:transferase activity"/>
    <property type="evidence" value="ECO:0007669"/>
    <property type="project" value="UniProtKB-KW"/>
</dbReference>
<evidence type="ECO:0000259" key="1">
    <source>
        <dbReference type="Pfam" id="PF00266"/>
    </source>
</evidence>
<dbReference type="InterPro" id="IPR015424">
    <property type="entry name" value="PyrdxlP-dep_Trfase"/>
</dbReference>
<dbReference type="Proteomes" id="UP001163846">
    <property type="component" value="Unassembled WGS sequence"/>
</dbReference>